<reference evidence="2 3" key="1">
    <citation type="journal article" date="2017" name="Nature">
        <title>The Apostasia genome and the evolution of orchids.</title>
        <authorList>
            <person name="Zhang G.Q."/>
            <person name="Liu K.W."/>
            <person name="Li Z."/>
            <person name="Lohaus R."/>
            <person name="Hsiao Y.Y."/>
            <person name="Niu S.C."/>
            <person name="Wang J.Y."/>
            <person name="Lin Y.C."/>
            <person name="Xu Q."/>
            <person name="Chen L.J."/>
            <person name="Yoshida K."/>
            <person name="Fujiwara S."/>
            <person name="Wang Z.W."/>
            <person name="Zhang Y.Q."/>
            <person name="Mitsuda N."/>
            <person name="Wang M."/>
            <person name="Liu G.H."/>
            <person name="Pecoraro L."/>
            <person name="Huang H.X."/>
            <person name="Xiao X.J."/>
            <person name="Lin M."/>
            <person name="Wu X.Y."/>
            <person name="Wu W.L."/>
            <person name="Chen Y.Y."/>
            <person name="Chang S.B."/>
            <person name="Sakamoto S."/>
            <person name="Ohme-Takagi M."/>
            <person name="Yagi M."/>
            <person name="Zeng S.J."/>
            <person name="Shen C.Y."/>
            <person name="Yeh C.M."/>
            <person name="Luo Y.B."/>
            <person name="Tsai W.C."/>
            <person name="Van de Peer Y."/>
            <person name="Liu Z.J."/>
        </authorList>
    </citation>
    <scope>NUCLEOTIDE SEQUENCE [LARGE SCALE GENOMIC DNA]</scope>
    <source>
        <strain evidence="3">cv. Shenzhen</strain>
        <tissue evidence="2">Stem</tissue>
    </source>
</reference>
<name>A0A2I0APT6_9ASPA</name>
<evidence type="ECO:0000313" key="3">
    <source>
        <dbReference type="Proteomes" id="UP000236161"/>
    </source>
</evidence>
<evidence type="ECO:0000256" key="1">
    <source>
        <dbReference type="SAM" id="MobiDB-lite"/>
    </source>
</evidence>
<evidence type="ECO:0000313" key="2">
    <source>
        <dbReference type="EMBL" id="PKA57544.1"/>
    </source>
</evidence>
<protein>
    <submittedName>
        <fullName evidence="2">Uncharacterized protein</fullName>
    </submittedName>
</protein>
<dbReference type="AlphaFoldDB" id="A0A2I0APT6"/>
<keyword evidence="3" id="KW-1185">Reference proteome</keyword>
<dbReference type="Proteomes" id="UP000236161">
    <property type="component" value="Unassembled WGS sequence"/>
</dbReference>
<feature type="region of interest" description="Disordered" evidence="1">
    <location>
        <begin position="1"/>
        <end position="62"/>
    </location>
</feature>
<dbReference type="EMBL" id="KZ451964">
    <property type="protein sequence ID" value="PKA57544.1"/>
    <property type="molecule type" value="Genomic_DNA"/>
</dbReference>
<feature type="compositionally biased region" description="Basic and acidic residues" evidence="1">
    <location>
        <begin position="21"/>
        <end position="33"/>
    </location>
</feature>
<gene>
    <name evidence="2" type="ORF">AXF42_Ash020088</name>
</gene>
<proteinExistence type="predicted"/>
<organism evidence="2 3">
    <name type="scientific">Apostasia shenzhenica</name>
    <dbReference type="NCBI Taxonomy" id="1088818"/>
    <lineage>
        <taxon>Eukaryota</taxon>
        <taxon>Viridiplantae</taxon>
        <taxon>Streptophyta</taxon>
        <taxon>Embryophyta</taxon>
        <taxon>Tracheophyta</taxon>
        <taxon>Spermatophyta</taxon>
        <taxon>Magnoliopsida</taxon>
        <taxon>Liliopsida</taxon>
        <taxon>Asparagales</taxon>
        <taxon>Orchidaceae</taxon>
        <taxon>Apostasioideae</taxon>
        <taxon>Apostasia</taxon>
    </lineage>
</organism>
<accession>A0A2I0APT6</accession>
<sequence length="150" mass="16333">MVEVPCPVAVATSQAMVSLETPKEKRGPSEKNSLEPPLKKRRSDKEGGGTDEEREWGKSVEPPLCRNFTGEFTSEGSNLVVSASEAKRQIIITSDQTSNLFNPVRGDLGLILAGGLVTRALEETVERTSTTDLFAQMTNRVATVRAHSKF</sequence>